<dbReference type="CDD" id="cd04333">
    <property type="entry name" value="ProX_deacylase"/>
    <property type="match status" value="1"/>
</dbReference>
<dbReference type="EC" id="4.2.-.-" evidence="2"/>
<dbReference type="GO" id="GO:0002161">
    <property type="term" value="F:aminoacyl-tRNA deacylase activity"/>
    <property type="evidence" value="ECO:0007669"/>
    <property type="project" value="InterPro"/>
</dbReference>
<dbReference type="PATRIC" id="fig|36849.3.peg.1039"/>
<dbReference type="AlphaFoldDB" id="A0A0P9AK42"/>
<dbReference type="RefSeq" id="WP_054874066.1">
    <property type="nucleotide sequence ID" value="NZ_LKET01000021.1"/>
</dbReference>
<dbReference type="Pfam" id="PF04073">
    <property type="entry name" value="tRNA_edit"/>
    <property type="match status" value="1"/>
</dbReference>
<dbReference type="OrthoDB" id="9798760at2"/>
<evidence type="ECO:0000313" key="2">
    <source>
        <dbReference type="EMBL" id="KPU45738.1"/>
    </source>
</evidence>
<keyword evidence="2" id="KW-0456">Lyase</keyword>
<accession>A0A0P9AK42</accession>
<dbReference type="PANTHER" id="PTHR30411">
    <property type="entry name" value="CYTOPLASMIC PROTEIN"/>
    <property type="match status" value="1"/>
</dbReference>
<protein>
    <submittedName>
        <fullName evidence="2">Cys-tRNA(Pro)/Cys-tRNA(Cys) deacylase YbaK</fullName>
        <ecNumber evidence="2">4.2.-.-</ecNumber>
    </submittedName>
</protein>
<dbReference type="PANTHER" id="PTHR30411:SF1">
    <property type="entry name" value="CYTOPLASMIC PROTEIN"/>
    <property type="match status" value="1"/>
</dbReference>
<dbReference type="GO" id="GO:0016829">
    <property type="term" value="F:lyase activity"/>
    <property type="evidence" value="ECO:0007669"/>
    <property type="project" value="UniProtKB-KW"/>
</dbReference>
<dbReference type="InterPro" id="IPR036754">
    <property type="entry name" value="YbaK/aa-tRNA-synt-asso_dom_sf"/>
</dbReference>
<evidence type="ECO:0000313" key="3">
    <source>
        <dbReference type="Proteomes" id="UP000050326"/>
    </source>
</evidence>
<comment type="caution">
    <text evidence="2">The sequence shown here is derived from an EMBL/GenBank/DDBJ whole genome shotgun (WGS) entry which is preliminary data.</text>
</comment>
<keyword evidence="3" id="KW-1185">Reference proteome</keyword>
<dbReference type="EMBL" id="LKET01000021">
    <property type="protein sequence ID" value="KPU45738.1"/>
    <property type="molecule type" value="Genomic_DNA"/>
</dbReference>
<gene>
    <name evidence="2" type="primary">ybaK_2</name>
    <name evidence="2" type="ORF">OXPF_09720</name>
</gene>
<proteinExistence type="predicted"/>
<dbReference type="STRING" id="36849.OXPF_09720"/>
<sequence>MLSKLSKSAEKVQAVLNEFGYELNVVELPDSTRTAQEAADAIGCTVSQIAKSLIFKGKVSQKPILIIASGTNRINEKAIKEITGEKLEKADADFVLEHTGFAIGGIPPLGHKNTIATFIDEDLLQYEEIWAAAGTPHAVFRLTPKILSEITKGNIINVK</sequence>
<organism evidence="2 3">
    <name type="scientific">Oxobacter pfennigii</name>
    <dbReference type="NCBI Taxonomy" id="36849"/>
    <lineage>
        <taxon>Bacteria</taxon>
        <taxon>Bacillati</taxon>
        <taxon>Bacillota</taxon>
        <taxon>Clostridia</taxon>
        <taxon>Eubacteriales</taxon>
        <taxon>Clostridiaceae</taxon>
        <taxon>Oxobacter</taxon>
    </lineage>
</organism>
<evidence type="ECO:0000259" key="1">
    <source>
        <dbReference type="Pfam" id="PF04073"/>
    </source>
</evidence>
<dbReference type="InterPro" id="IPR007214">
    <property type="entry name" value="YbaK/aa-tRNA-synth-assoc-dom"/>
</dbReference>
<dbReference type="SUPFAM" id="SSF55826">
    <property type="entry name" value="YbaK/ProRS associated domain"/>
    <property type="match status" value="1"/>
</dbReference>
<name>A0A0P9AK42_9CLOT</name>
<dbReference type="Proteomes" id="UP000050326">
    <property type="component" value="Unassembled WGS sequence"/>
</dbReference>
<feature type="domain" description="YbaK/aminoacyl-tRNA synthetase-associated" evidence="1">
    <location>
        <begin position="31"/>
        <end position="145"/>
    </location>
</feature>
<reference evidence="2 3" key="1">
    <citation type="submission" date="2015-09" db="EMBL/GenBank/DDBJ databases">
        <title>Genome sequence of Oxobacter pfennigii DSM 3222.</title>
        <authorList>
            <person name="Poehlein A."/>
            <person name="Bengelsdorf F.R."/>
            <person name="Schiel-Bengelsdorf B."/>
            <person name="Duerre P."/>
            <person name="Daniel R."/>
        </authorList>
    </citation>
    <scope>NUCLEOTIDE SEQUENCE [LARGE SCALE GENOMIC DNA]</scope>
    <source>
        <strain evidence="2 3">DSM 3222</strain>
    </source>
</reference>
<dbReference type="Gene3D" id="3.90.960.10">
    <property type="entry name" value="YbaK/aminoacyl-tRNA synthetase-associated domain"/>
    <property type="match status" value="1"/>
</dbReference>